<dbReference type="AlphaFoldDB" id="B8HPL2"/>
<evidence type="ECO:0008006" key="3">
    <source>
        <dbReference type="Google" id="ProtNLM"/>
    </source>
</evidence>
<dbReference type="PANTHER" id="PTHR40076">
    <property type="entry name" value="MEMBRANE PROTEIN-RELATED"/>
    <property type="match status" value="1"/>
</dbReference>
<dbReference type="PANTHER" id="PTHR40076:SF1">
    <property type="entry name" value="MEMBRANE PROTEIN"/>
    <property type="match status" value="1"/>
</dbReference>
<evidence type="ECO:0000256" key="1">
    <source>
        <dbReference type="SAM" id="Phobius"/>
    </source>
</evidence>
<dbReference type="KEGG" id="cyn:Cyan7425_1503"/>
<proteinExistence type="predicted"/>
<accession>B8HPL2</accession>
<sequence length="259" mass="28710">MYNSQDDFNAIARRNYSVEIGRFINRGWEIFSRNAAGFIGFCVLTFVISIVLSSIPGMGGIVNGIVSSVLTAGYYIVAFKIAKQQTVEFGDFFRGFQNSYFLPVFLASFVSSLFIFMLVLPLGAGLFLSFYPLFRSMALKQGEDIQDLPELELPTTLGMPLLVIGVILLLGAIYLGVAYSFTLPLVIDRRARFWTAMETSRRLISSHWFEFFFFTFVLGLINFGGALACGVGLIFTLPLTICAIAAAYEDIVGLSINDF</sequence>
<protein>
    <recommendedName>
        <fullName evidence="3">Glycerophosphoryl diester phosphodiesterase membrane domain-containing protein</fullName>
    </recommendedName>
</protein>
<organism evidence="2">
    <name type="scientific">Cyanothece sp. (strain PCC 7425 / ATCC 29141)</name>
    <dbReference type="NCBI Taxonomy" id="395961"/>
    <lineage>
        <taxon>Bacteria</taxon>
        <taxon>Bacillati</taxon>
        <taxon>Cyanobacteriota</taxon>
        <taxon>Cyanophyceae</taxon>
        <taxon>Gomontiellales</taxon>
        <taxon>Cyanothecaceae</taxon>
        <taxon>Cyanothece</taxon>
    </lineage>
</organism>
<keyword evidence="1" id="KW-0812">Transmembrane</keyword>
<keyword evidence="1" id="KW-0472">Membrane</keyword>
<keyword evidence="1" id="KW-1133">Transmembrane helix</keyword>
<dbReference type="STRING" id="395961.Cyan7425_1503"/>
<reference evidence="2" key="1">
    <citation type="submission" date="2009-01" db="EMBL/GenBank/DDBJ databases">
        <title>Complete sequence of chromosome Cyanothece sp. PCC 7425.</title>
        <authorList>
            <consortium name="US DOE Joint Genome Institute"/>
            <person name="Lucas S."/>
            <person name="Copeland A."/>
            <person name="Lapidus A."/>
            <person name="Glavina del Rio T."/>
            <person name="Dalin E."/>
            <person name="Tice H."/>
            <person name="Bruce D."/>
            <person name="Goodwin L."/>
            <person name="Pitluck S."/>
            <person name="Sims D."/>
            <person name="Meineke L."/>
            <person name="Brettin T."/>
            <person name="Detter J.C."/>
            <person name="Han C."/>
            <person name="Larimer F."/>
            <person name="Land M."/>
            <person name="Hauser L."/>
            <person name="Kyrpides N."/>
            <person name="Ovchinnikova G."/>
            <person name="Liberton M."/>
            <person name="Stoeckel J."/>
            <person name="Banerjee A."/>
            <person name="Singh A."/>
            <person name="Page L."/>
            <person name="Sato H."/>
            <person name="Zhao L."/>
            <person name="Sherman L."/>
            <person name="Pakrasi H."/>
            <person name="Richardson P."/>
        </authorList>
    </citation>
    <scope>NUCLEOTIDE SEQUENCE</scope>
    <source>
        <strain evidence="2">PCC 7425</strain>
    </source>
</reference>
<feature type="transmembrane region" description="Helical" evidence="1">
    <location>
        <begin position="161"/>
        <end position="187"/>
    </location>
</feature>
<dbReference type="eggNOG" id="COG5523">
    <property type="taxonomic scope" value="Bacteria"/>
</dbReference>
<name>B8HPL2_CYAP4</name>
<gene>
    <name evidence="2" type="ordered locus">Cyan7425_1503</name>
</gene>
<feature type="transmembrane region" description="Helical" evidence="1">
    <location>
        <begin position="100"/>
        <end position="131"/>
    </location>
</feature>
<dbReference type="HOGENOM" id="CLU_073576_0_0_3"/>
<dbReference type="InterPro" id="IPR010380">
    <property type="entry name" value="DUF975"/>
</dbReference>
<feature type="transmembrane region" description="Helical" evidence="1">
    <location>
        <begin position="61"/>
        <end position="79"/>
    </location>
</feature>
<feature type="transmembrane region" description="Helical" evidence="1">
    <location>
        <begin position="35"/>
        <end position="55"/>
    </location>
</feature>
<dbReference type="OrthoDB" id="5516623at2"/>
<evidence type="ECO:0000313" key="2">
    <source>
        <dbReference type="EMBL" id="ACL43873.1"/>
    </source>
</evidence>
<dbReference type="EMBL" id="CP001344">
    <property type="protein sequence ID" value="ACL43873.1"/>
    <property type="molecule type" value="Genomic_DNA"/>
</dbReference>
<feature type="transmembrane region" description="Helical" evidence="1">
    <location>
        <begin position="208"/>
        <end position="235"/>
    </location>
</feature>